<evidence type="ECO:0000313" key="2">
    <source>
        <dbReference type="EMBL" id="RHK60947.1"/>
    </source>
</evidence>
<dbReference type="EMBL" id="QRNS01000026">
    <property type="protein sequence ID" value="RHK60947.1"/>
    <property type="molecule type" value="Genomic_DNA"/>
</dbReference>
<dbReference type="AlphaFoldDB" id="A0A415N6C0"/>
<evidence type="ECO:0000313" key="5">
    <source>
        <dbReference type="Proteomes" id="UP000284152"/>
    </source>
</evidence>
<dbReference type="Proteomes" id="UP000284152">
    <property type="component" value="Unassembled WGS sequence"/>
</dbReference>
<protein>
    <submittedName>
        <fullName evidence="3">Uncharacterized protein</fullName>
    </submittedName>
</protein>
<sequence length="67" mass="7481">MKKEENTEEKIKNETEETQVPEVSGDSINAQKVKNEPEQEAANIDSEENQIQNEANDSSVAAYAINE</sequence>
<feature type="compositionally biased region" description="Basic and acidic residues" evidence="1">
    <location>
        <begin position="1"/>
        <end position="15"/>
    </location>
</feature>
<evidence type="ECO:0000313" key="3">
    <source>
        <dbReference type="EMBL" id="RHL90920.1"/>
    </source>
</evidence>
<evidence type="ECO:0000313" key="4">
    <source>
        <dbReference type="Proteomes" id="UP000283325"/>
    </source>
</evidence>
<feature type="compositionally biased region" description="Polar residues" evidence="1">
    <location>
        <begin position="49"/>
        <end position="59"/>
    </location>
</feature>
<dbReference type="RefSeq" id="WP_117657132.1">
    <property type="nucleotide sequence ID" value="NZ_JAQDKF010000001.1"/>
</dbReference>
<name>A0A415N6C0_9FIRM</name>
<comment type="caution">
    <text evidence="3">The sequence shown here is derived from an EMBL/GenBank/DDBJ whole genome shotgun (WGS) entry which is preliminary data.</text>
</comment>
<reference evidence="4 5" key="1">
    <citation type="submission" date="2018-08" db="EMBL/GenBank/DDBJ databases">
        <title>A genome reference for cultivated species of the human gut microbiota.</title>
        <authorList>
            <person name="Zou Y."/>
            <person name="Xue W."/>
            <person name="Luo G."/>
        </authorList>
    </citation>
    <scope>NUCLEOTIDE SEQUENCE [LARGE SCALE GENOMIC DNA]</scope>
    <source>
        <strain evidence="3 4">AF36-1BH</strain>
        <strain evidence="2 5">AF42-21</strain>
    </source>
</reference>
<gene>
    <name evidence="2" type="ORF">DW054_13440</name>
    <name evidence="3" type="ORF">DWZ98_02060</name>
</gene>
<proteinExistence type="predicted"/>
<evidence type="ECO:0000256" key="1">
    <source>
        <dbReference type="SAM" id="MobiDB-lite"/>
    </source>
</evidence>
<dbReference type="EMBL" id="QRPD01000001">
    <property type="protein sequence ID" value="RHL90920.1"/>
    <property type="molecule type" value="Genomic_DNA"/>
</dbReference>
<accession>A0A415N6C0</accession>
<dbReference type="Proteomes" id="UP000283325">
    <property type="component" value="Unassembled WGS sequence"/>
</dbReference>
<feature type="region of interest" description="Disordered" evidence="1">
    <location>
        <begin position="1"/>
        <end position="67"/>
    </location>
</feature>
<organism evidence="3 4">
    <name type="scientific">Dorea formicigenerans</name>
    <dbReference type="NCBI Taxonomy" id="39486"/>
    <lineage>
        <taxon>Bacteria</taxon>
        <taxon>Bacillati</taxon>
        <taxon>Bacillota</taxon>
        <taxon>Clostridia</taxon>
        <taxon>Lachnospirales</taxon>
        <taxon>Lachnospiraceae</taxon>
        <taxon>Dorea</taxon>
    </lineage>
</organism>